<evidence type="ECO:0008006" key="3">
    <source>
        <dbReference type="Google" id="ProtNLM"/>
    </source>
</evidence>
<organism evidence="1 2">
    <name type="scientific">Leptobrachium leishanense</name>
    <name type="common">Leishan spiny toad</name>
    <dbReference type="NCBI Taxonomy" id="445787"/>
    <lineage>
        <taxon>Eukaryota</taxon>
        <taxon>Metazoa</taxon>
        <taxon>Chordata</taxon>
        <taxon>Craniata</taxon>
        <taxon>Vertebrata</taxon>
        <taxon>Euteleostomi</taxon>
        <taxon>Amphibia</taxon>
        <taxon>Batrachia</taxon>
        <taxon>Anura</taxon>
        <taxon>Pelobatoidea</taxon>
        <taxon>Megophryidae</taxon>
        <taxon>Leptobrachium</taxon>
    </lineage>
</organism>
<dbReference type="PANTHER" id="PTHR21301">
    <property type="entry name" value="REVERSE TRANSCRIPTASE"/>
    <property type="match status" value="1"/>
</dbReference>
<accession>A0A8C5M858</accession>
<keyword evidence="2" id="KW-1185">Reference proteome</keyword>
<reference evidence="1" key="2">
    <citation type="submission" date="2025-09" db="UniProtKB">
        <authorList>
            <consortium name="Ensembl"/>
        </authorList>
    </citation>
    <scope>IDENTIFICATION</scope>
</reference>
<evidence type="ECO:0000313" key="2">
    <source>
        <dbReference type="Proteomes" id="UP000694569"/>
    </source>
</evidence>
<dbReference type="Proteomes" id="UP000694569">
    <property type="component" value="Unplaced"/>
</dbReference>
<dbReference type="GeneTree" id="ENSGT00940000154669"/>
<dbReference type="Ensembl" id="ENSLLET00000010764.1">
    <property type="protein sequence ID" value="ENSLLEP00000010359.1"/>
    <property type="gene ID" value="ENSLLEG00000006619.1"/>
</dbReference>
<sequence>MVTRCGRFLRRRGCRAGRRRTKRKEKVWTNGGIYNLTNKVLSAHQHRILQKGMKFAPTNKLDKFNMYIDIQKFKKNLCLKKYFSKNPIERNATMHLYTHTNLKEKSTFFPKSMISSEITTFEQMILSDLEKMEHKKSKDNLTQQERKALRELTQDDDIVIKPADKGGGVVIMTAEYYKNEAMRILGDETTYRHLKNDPSMNFKHLFHEYLDQGHLLGILNNNELKYLKIDHPKIPIFYFLPKIHKNLEKPPGRPIISGIGSISSRLSEYLDRQLQPYVTTTETYLRDTIEMINVLTDVDWKDGDILVTSDVQSLYTIIPHNKGIEAAKFFLEKDQKLQPEQIDFILKGIQLILEHNYFWFSEEFYLQVSGTAMGTRFAPSFANLFMAHWENSFLSDWKTNLVLYRRYIDDIFFIWRGGVEVLQSFFNLLATNDRGIILTSNWSTSEVIFLDLKIFVEDNKIKTKTHFKDVDCNSFIERRSCHLPQWLNAVPKGQFLRMKRNCTNISDFDTQSAKLHLDFVEKGYNPQTLEDTRTEVRRMERLELLKKKKEDSTQKYMEGVPFIFSYN</sequence>
<reference evidence="1" key="1">
    <citation type="submission" date="2025-08" db="UniProtKB">
        <authorList>
            <consortium name="Ensembl"/>
        </authorList>
    </citation>
    <scope>IDENTIFICATION</scope>
</reference>
<dbReference type="PANTHER" id="PTHR21301:SF12">
    <property type="match status" value="1"/>
</dbReference>
<name>A0A8C5M858_9ANUR</name>
<dbReference type="OrthoDB" id="8444640at2759"/>
<protein>
    <recommendedName>
        <fullName evidence="3">Reverse transcriptase domain-containing protein</fullName>
    </recommendedName>
</protein>
<evidence type="ECO:0000313" key="1">
    <source>
        <dbReference type="Ensembl" id="ENSLLEP00000010359.1"/>
    </source>
</evidence>
<dbReference type="AlphaFoldDB" id="A0A8C5M858"/>
<proteinExistence type="predicted"/>